<dbReference type="Gene3D" id="3.90.1150.10">
    <property type="entry name" value="Aspartate Aminotransferase, domain 1"/>
    <property type="match status" value="1"/>
</dbReference>
<dbReference type="Gene3D" id="3.40.640.10">
    <property type="entry name" value="Type I PLP-dependent aspartate aminotransferase-like (Major domain)"/>
    <property type="match status" value="1"/>
</dbReference>
<comment type="pathway">
    <text evidence="2 9">Amino-acid biosynthesis; L-histidine biosynthesis; L-histidine from 5-phospho-alpha-D-ribose 1-diphosphate: step 7/9.</text>
</comment>
<dbReference type="Proteomes" id="UP001500866">
    <property type="component" value="Unassembled WGS sequence"/>
</dbReference>
<evidence type="ECO:0000256" key="6">
    <source>
        <dbReference type="ARBA" id="ARBA00022898"/>
    </source>
</evidence>
<evidence type="ECO:0000256" key="5">
    <source>
        <dbReference type="ARBA" id="ARBA00022679"/>
    </source>
</evidence>
<evidence type="ECO:0000313" key="12">
    <source>
        <dbReference type="Proteomes" id="UP001500866"/>
    </source>
</evidence>
<dbReference type="PANTHER" id="PTHR43643">
    <property type="entry name" value="HISTIDINOL-PHOSPHATE AMINOTRANSFERASE 2"/>
    <property type="match status" value="1"/>
</dbReference>
<keyword evidence="5 9" id="KW-0808">Transferase</keyword>
<reference evidence="11 12" key="1">
    <citation type="journal article" date="2019" name="Int. J. Syst. Evol. Microbiol.">
        <title>The Global Catalogue of Microorganisms (GCM) 10K type strain sequencing project: providing services to taxonomists for standard genome sequencing and annotation.</title>
        <authorList>
            <consortium name="The Broad Institute Genomics Platform"/>
            <consortium name="The Broad Institute Genome Sequencing Center for Infectious Disease"/>
            <person name="Wu L."/>
            <person name="Ma J."/>
        </authorList>
    </citation>
    <scope>NUCLEOTIDE SEQUENCE [LARGE SCALE GENOMIC DNA]</scope>
    <source>
        <strain evidence="11 12">JCM 15395</strain>
    </source>
</reference>
<evidence type="ECO:0000256" key="3">
    <source>
        <dbReference type="ARBA" id="ARBA00011738"/>
    </source>
</evidence>
<evidence type="ECO:0000313" key="11">
    <source>
        <dbReference type="EMBL" id="GAA0604396.1"/>
    </source>
</evidence>
<comment type="cofactor">
    <cofactor evidence="1 9">
        <name>pyridoxal 5'-phosphate</name>
        <dbReference type="ChEBI" id="CHEBI:597326"/>
    </cofactor>
</comment>
<comment type="caution">
    <text evidence="11">The sequence shown here is derived from an EMBL/GenBank/DDBJ whole genome shotgun (WGS) entry which is preliminary data.</text>
</comment>
<comment type="similarity">
    <text evidence="9">Belongs to the class-II pyridoxal-phosphate-dependent aminotransferase family. Histidinol-phosphate aminotransferase subfamily.</text>
</comment>
<dbReference type="InterPro" id="IPR001917">
    <property type="entry name" value="Aminotrans_II_pyridoxalP_BS"/>
</dbReference>
<organism evidence="11 12">
    <name type="scientific">Virgibacillus siamensis</name>
    <dbReference type="NCBI Taxonomy" id="480071"/>
    <lineage>
        <taxon>Bacteria</taxon>
        <taxon>Bacillati</taxon>
        <taxon>Bacillota</taxon>
        <taxon>Bacilli</taxon>
        <taxon>Bacillales</taxon>
        <taxon>Bacillaceae</taxon>
        <taxon>Virgibacillus</taxon>
    </lineage>
</organism>
<feature type="modified residue" description="N6-(pyridoxal phosphate)lysine" evidence="9">
    <location>
        <position position="211"/>
    </location>
</feature>
<gene>
    <name evidence="11" type="primary">hisC_2</name>
    <name evidence="9" type="synonym">hisC</name>
    <name evidence="11" type="ORF">GCM10009001_22000</name>
</gene>
<name>A0ABN1G5F2_9BACI</name>
<dbReference type="NCBIfam" id="TIGR01141">
    <property type="entry name" value="hisC"/>
    <property type="match status" value="1"/>
</dbReference>
<dbReference type="CDD" id="cd00609">
    <property type="entry name" value="AAT_like"/>
    <property type="match status" value="1"/>
</dbReference>
<accession>A0ABN1G5F2</accession>
<dbReference type="InterPro" id="IPR050106">
    <property type="entry name" value="HistidinolP_aminotransfase"/>
</dbReference>
<evidence type="ECO:0000256" key="7">
    <source>
        <dbReference type="ARBA" id="ARBA00023102"/>
    </source>
</evidence>
<evidence type="ECO:0000256" key="2">
    <source>
        <dbReference type="ARBA" id="ARBA00005011"/>
    </source>
</evidence>
<protein>
    <recommendedName>
        <fullName evidence="9">Histidinol-phosphate aminotransferase</fullName>
        <ecNumber evidence="9">2.6.1.9</ecNumber>
    </recommendedName>
    <alternativeName>
        <fullName evidence="9">Imidazole acetol-phosphate transaminase</fullName>
    </alternativeName>
</protein>
<dbReference type="InterPro" id="IPR015422">
    <property type="entry name" value="PyrdxlP-dep_Trfase_small"/>
</dbReference>
<dbReference type="InterPro" id="IPR004839">
    <property type="entry name" value="Aminotransferase_I/II_large"/>
</dbReference>
<evidence type="ECO:0000259" key="10">
    <source>
        <dbReference type="Pfam" id="PF00155"/>
    </source>
</evidence>
<comment type="subunit">
    <text evidence="3 9">Homodimer.</text>
</comment>
<dbReference type="InterPro" id="IPR015421">
    <property type="entry name" value="PyrdxlP-dep_Trfase_major"/>
</dbReference>
<evidence type="ECO:0000256" key="4">
    <source>
        <dbReference type="ARBA" id="ARBA00022576"/>
    </source>
</evidence>
<proteinExistence type="inferred from homology"/>
<dbReference type="EMBL" id="BAAADS010000015">
    <property type="protein sequence ID" value="GAA0604396.1"/>
    <property type="molecule type" value="Genomic_DNA"/>
</dbReference>
<dbReference type="SUPFAM" id="SSF53383">
    <property type="entry name" value="PLP-dependent transferases"/>
    <property type="match status" value="1"/>
</dbReference>
<dbReference type="InterPro" id="IPR015424">
    <property type="entry name" value="PyrdxlP-dep_Trfase"/>
</dbReference>
<feature type="domain" description="Aminotransferase class I/classII large" evidence="10">
    <location>
        <begin position="26"/>
        <end position="347"/>
    </location>
</feature>
<dbReference type="HAMAP" id="MF_01023">
    <property type="entry name" value="HisC_aminotrans_2"/>
    <property type="match status" value="1"/>
</dbReference>
<comment type="catalytic activity">
    <reaction evidence="8 9">
        <text>L-histidinol phosphate + 2-oxoglutarate = 3-(imidazol-4-yl)-2-oxopropyl phosphate + L-glutamate</text>
        <dbReference type="Rhea" id="RHEA:23744"/>
        <dbReference type="ChEBI" id="CHEBI:16810"/>
        <dbReference type="ChEBI" id="CHEBI:29985"/>
        <dbReference type="ChEBI" id="CHEBI:57766"/>
        <dbReference type="ChEBI" id="CHEBI:57980"/>
        <dbReference type="EC" id="2.6.1.9"/>
    </reaction>
</comment>
<dbReference type="PANTHER" id="PTHR43643:SF3">
    <property type="entry name" value="HISTIDINOL-PHOSPHATE AMINOTRANSFERASE"/>
    <property type="match status" value="1"/>
</dbReference>
<dbReference type="Pfam" id="PF00155">
    <property type="entry name" value="Aminotran_1_2"/>
    <property type="match status" value="1"/>
</dbReference>
<keyword evidence="9" id="KW-0028">Amino-acid biosynthesis</keyword>
<evidence type="ECO:0000256" key="1">
    <source>
        <dbReference type="ARBA" id="ARBA00001933"/>
    </source>
</evidence>
<dbReference type="PROSITE" id="PS00599">
    <property type="entry name" value="AA_TRANSFER_CLASS_2"/>
    <property type="match status" value="1"/>
</dbReference>
<keyword evidence="12" id="KW-1185">Reference proteome</keyword>
<dbReference type="RefSeq" id="WP_343812998.1">
    <property type="nucleotide sequence ID" value="NZ_BAAADS010000015.1"/>
</dbReference>
<evidence type="ECO:0000256" key="9">
    <source>
        <dbReference type="HAMAP-Rule" id="MF_01023"/>
    </source>
</evidence>
<keyword evidence="6 9" id="KW-0663">Pyridoxal phosphate</keyword>
<sequence>MTSKFWSETVRRTEPYVPGEQLDLPDLLKLNTNENPYPPSPAVREEIQQELDRKLQLYPSPTVDGLRQKIADYYTLESKNIFVGNGSDEVLAFAFMAFFNSLETIRFPAVSYSFYPVYAKLFNIPFEEVELNRDFTIQPECFFQSEGGVIFPNPNAPTGIYLELDSIRDILDSNPDRVVIIDEAYVDFAGESAVSLVNMYDNLLVVQTMSKSRSLAGLRIGFALGHPELIEALIRIKDSFNSYTLDRLAIAGAKAAIMDTEYFRKTTEKITRTRDWTVDELKKRGFHVLPSSANFVFVSHYKHTAEQLYTRLKEQHILVRHFTKPQIENYLRITIGTDEQMQHLLRELDKMDCKNGSRPN</sequence>
<dbReference type="EC" id="2.6.1.9" evidence="9"/>
<dbReference type="InterPro" id="IPR005861">
    <property type="entry name" value="HisP_aminotrans"/>
</dbReference>
<evidence type="ECO:0000256" key="8">
    <source>
        <dbReference type="ARBA" id="ARBA00047481"/>
    </source>
</evidence>
<keyword evidence="7 9" id="KW-0368">Histidine biosynthesis</keyword>
<keyword evidence="4 9" id="KW-0032">Aminotransferase</keyword>